<dbReference type="EMBL" id="JAWZYT010003801">
    <property type="protein sequence ID" value="KAK4296670.1"/>
    <property type="molecule type" value="Genomic_DNA"/>
</dbReference>
<dbReference type="Gene3D" id="4.10.75.10">
    <property type="entry name" value="Elafin-like"/>
    <property type="match status" value="1"/>
</dbReference>
<accession>A0AAE1NUS6</accession>
<organism evidence="3 4">
    <name type="scientific">Petrolisthes manimaculis</name>
    <dbReference type="NCBI Taxonomy" id="1843537"/>
    <lineage>
        <taxon>Eukaryota</taxon>
        <taxon>Metazoa</taxon>
        <taxon>Ecdysozoa</taxon>
        <taxon>Arthropoda</taxon>
        <taxon>Crustacea</taxon>
        <taxon>Multicrustacea</taxon>
        <taxon>Malacostraca</taxon>
        <taxon>Eumalacostraca</taxon>
        <taxon>Eucarida</taxon>
        <taxon>Decapoda</taxon>
        <taxon>Pleocyemata</taxon>
        <taxon>Anomura</taxon>
        <taxon>Galatheoidea</taxon>
        <taxon>Porcellanidae</taxon>
        <taxon>Petrolisthes</taxon>
    </lineage>
</organism>
<name>A0AAE1NUS6_9EUCA</name>
<dbReference type="AlphaFoldDB" id="A0AAE1NUS6"/>
<dbReference type="GO" id="GO:0030414">
    <property type="term" value="F:peptidase inhibitor activity"/>
    <property type="evidence" value="ECO:0007669"/>
    <property type="project" value="InterPro"/>
</dbReference>
<dbReference type="Proteomes" id="UP001292094">
    <property type="component" value="Unassembled WGS sequence"/>
</dbReference>
<sequence length="98" mass="10501">MMCVRVMVTLAFLVLALVFMEGGQAVPSKYREKPGFCPLFPAPPPPPGGLLTRGLVLDPEIPDHSQCGNDYDCRGATKCCSTGVCCGRVCVPPQTKPY</sequence>
<proteinExistence type="predicted"/>
<gene>
    <name evidence="3" type="ORF">Pmani_030854</name>
</gene>
<dbReference type="InterPro" id="IPR008197">
    <property type="entry name" value="WAP_dom"/>
</dbReference>
<dbReference type="Pfam" id="PF00095">
    <property type="entry name" value="WAP"/>
    <property type="match status" value="1"/>
</dbReference>
<protein>
    <recommendedName>
        <fullName evidence="2">WAP domain-containing protein</fullName>
    </recommendedName>
</protein>
<dbReference type="InterPro" id="IPR036645">
    <property type="entry name" value="Elafin-like_sf"/>
</dbReference>
<dbReference type="PRINTS" id="PR00003">
    <property type="entry name" value="4DISULPHCORE"/>
</dbReference>
<comment type="caution">
    <text evidence="3">The sequence shown here is derived from an EMBL/GenBank/DDBJ whole genome shotgun (WGS) entry which is preliminary data.</text>
</comment>
<feature type="chain" id="PRO_5042115892" description="WAP domain-containing protein" evidence="1">
    <location>
        <begin position="26"/>
        <end position="98"/>
    </location>
</feature>
<evidence type="ECO:0000259" key="2">
    <source>
        <dbReference type="PROSITE" id="PS51390"/>
    </source>
</evidence>
<evidence type="ECO:0000313" key="4">
    <source>
        <dbReference type="Proteomes" id="UP001292094"/>
    </source>
</evidence>
<evidence type="ECO:0000313" key="3">
    <source>
        <dbReference type="EMBL" id="KAK4296670.1"/>
    </source>
</evidence>
<reference evidence="3" key="1">
    <citation type="submission" date="2023-11" db="EMBL/GenBank/DDBJ databases">
        <title>Genome assemblies of two species of porcelain crab, Petrolisthes cinctipes and Petrolisthes manimaculis (Anomura: Porcellanidae).</title>
        <authorList>
            <person name="Angst P."/>
        </authorList>
    </citation>
    <scope>NUCLEOTIDE SEQUENCE</scope>
    <source>
        <strain evidence="3">PB745_02</strain>
        <tissue evidence="3">Gill</tissue>
    </source>
</reference>
<evidence type="ECO:0000256" key="1">
    <source>
        <dbReference type="SAM" id="SignalP"/>
    </source>
</evidence>
<dbReference type="SMART" id="SM00217">
    <property type="entry name" value="WAP"/>
    <property type="match status" value="1"/>
</dbReference>
<dbReference type="GO" id="GO:0005576">
    <property type="term" value="C:extracellular region"/>
    <property type="evidence" value="ECO:0007669"/>
    <property type="project" value="InterPro"/>
</dbReference>
<feature type="signal peptide" evidence="1">
    <location>
        <begin position="1"/>
        <end position="25"/>
    </location>
</feature>
<keyword evidence="1" id="KW-0732">Signal</keyword>
<dbReference type="PROSITE" id="PS51390">
    <property type="entry name" value="WAP"/>
    <property type="match status" value="1"/>
</dbReference>
<keyword evidence="4" id="KW-1185">Reference proteome</keyword>
<feature type="domain" description="WAP" evidence="2">
    <location>
        <begin position="30"/>
        <end position="94"/>
    </location>
</feature>